<protein>
    <submittedName>
        <fullName evidence="2">Uncharacterized protein</fullName>
    </submittedName>
</protein>
<name>A0A1R0FQC1_CITBR</name>
<dbReference type="Proteomes" id="UP000192573">
    <property type="component" value="Unassembled WGS sequence"/>
</dbReference>
<reference evidence="1 3" key="1">
    <citation type="submission" date="2017-01" db="EMBL/GenBank/DDBJ databases">
        <title>First report of the plasmid-mediated mcr-1 gene in Citrobacter freudii.</title>
        <authorList>
            <person name="Liu J."/>
            <person name="Yang Y."/>
            <person name="Li Y."/>
            <person name="Liu D."/>
            <person name="Tuo H."/>
            <person name="Davis M."/>
            <person name="Zhang A."/>
        </authorList>
    </citation>
    <scope>NUCLEOTIDE SEQUENCE [LARGE SCALE GENOMIC DNA]</scope>
    <source>
        <strain evidence="1 3">SCC4</strain>
    </source>
</reference>
<evidence type="ECO:0000313" key="2">
    <source>
        <dbReference type="EMBL" id="OQM40805.1"/>
    </source>
</evidence>
<gene>
    <name evidence="1" type="ORF">BWD41_23890</name>
    <name evidence="2" type="ORF">BZK42_18085</name>
</gene>
<dbReference type="Proteomes" id="UP000185597">
    <property type="component" value="Unassembled WGS sequence"/>
</dbReference>
<evidence type="ECO:0000313" key="3">
    <source>
        <dbReference type="Proteomes" id="UP000185597"/>
    </source>
</evidence>
<reference evidence="2 4" key="2">
    <citation type="submission" date="2017-03" db="EMBL/GenBank/DDBJ databases">
        <authorList>
            <person name="Afonso C.L."/>
            <person name="Miller P.J."/>
            <person name="Scott M.A."/>
            <person name="Spackman E."/>
            <person name="Goraichik I."/>
            <person name="Dimitrov K.M."/>
            <person name="Suarez D.L."/>
            <person name="Swayne D.E."/>
        </authorList>
    </citation>
    <scope>NUCLEOTIDE SEQUENCE [LARGE SCALE GENOMIC DNA]</scope>
    <source>
        <strain evidence="2 4">ATCC 51113</strain>
    </source>
</reference>
<organism evidence="2 4">
    <name type="scientific">Citrobacter braakii</name>
    <dbReference type="NCBI Taxonomy" id="57706"/>
    <lineage>
        <taxon>Bacteria</taxon>
        <taxon>Pseudomonadati</taxon>
        <taxon>Pseudomonadota</taxon>
        <taxon>Gammaproteobacteria</taxon>
        <taxon>Enterobacterales</taxon>
        <taxon>Enterobacteriaceae</taxon>
        <taxon>Citrobacter</taxon>
        <taxon>Citrobacter freundii complex</taxon>
    </lineage>
</organism>
<evidence type="ECO:0000313" key="1">
    <source>
        <dbReference type="EMBL" id="OLY66797.1"/>
    </source>
</evidence>
<proteinExistence type="predicted"/>
<comment type="caution">
    <text evidence="2">The sequence shown here is derived from an EMBL/GenBank/DDBJ whole genome shotgun (WGS) entry which is preliminary data.</text>
</comment>
<sequence>MSVSRTRYLMIITLNTPVKTRLLPEFSLFHGLNVIYSLESSKSSLRSLYSTDPPLRNCSDVPMP</sequence>
<evidence type="ECO:0000313" key="4">
    <source>
        <dbReference type="Proteomes" id="UP000192573"/>
    </source>
</evidence>
<dbReference type="EMBL" id="NAEW01000008">
    <property type="protein sequence ID" value="OQM40805.1"/>
    <property type="molecule type" value="Genomic_DNA"/>
</dbReference>
<dbReference type="KEGG" id="cbra:A6J81_14020"/>
<accession>A0A1R0FQC1</accession>
<dbReference type="EMBL" id="MTCP01000018">
    <property type="protein sequence ID" value="OLY66797.1"/>
    <property type="molecule type" value="Genomic_DNA"/>
</dbReference>
<dbReference type="AlphaFoldDB" id="A0A1R0FQC1"/>